<dbReference type="EMBL" id="JAWIIV010000032">
    <property type="protein sequence ID" value="MEC4722576.1"/>
    <property type="molecule type" value="Genomic_DNA"/>
</dbReference>
<gene>
    <name evidence="5" type="ORF">RY831_25750</name>
</gene>
<keyword evidence="1 2" id="KW-0129">CBS domain</keyword>
<keyword evidence="6" id="KW-1185">Reference proteome</keyword>
<dbReference type="PANTHER" id="PTHR43080:SF2">
    <property type="entry name" value="CBS DOMAIN-CONTAINING PROTEIN"/>
    <property type="match status" value="1"/>
</dbReference>
<dbReference type="PANTHER" id="PTHR43080">
    <property type="entry name" value="CBS DOMAIN-CONTAINING PROTEIN CBSX3, MITOCHONDRIAL"/>
    <property type="match status" value="1"/>
</dbReference>
<proteinExistence type="predicted"/>
<evidence type="ECO:0000256" key="2">
    <source>
        <dbReference type="PROSITE-ProRule" id="PRU00703"/>
    </source>
</evidence>
<reference evidence="5 6" key="1">
    <citation type="submission" date="2023-10" db="EMBL/GenBank/DDBJ databases">
        <title>Noviherbaspirillum sp. CPCC 100848 genome assembly.</title>
        <authorList>
            <person name="Li X.Y."/>
            <person name="Fang X.M."/>
        </authorList>
    </citation>
    <scope>NUCLEOTIDE SEQUENCE [LARGE SCALE GENOMIC DNA]</scope>
    <source>
        <strain evidence="5 6">CPCC 100848</strain>
    </source>
</reference>
<dbReference type="InterPro" id="IPR051257">
    <property type="entry name" value="Diverse_CBS-Domain"/>
</dbReference>
<dbReference type="InterPro" id="IPR046342">
    <property type="entry name" value="CBS_dom_sf"/>
</dbReference>
<dbReference type="RefSeq" id="WP_326509247.1">
    <property type="nucleotide sequence ID" value="NZ_JAWIIV010000032.1"/>
</dbReference>
<protein>
    <submittedName>
        <fullName evidence="5">CBS domain-containing protein</fullName>
    </submittedName>
</protein>
<dbReference type="InterPro" id="IPR000644">
    <property type="entry name" value="CBS_dom"/>
</dbReference>
<evidence type="ECO:0000256" key="1">
    <source>
        <dbReference type="ARBA" id="ARBA00023122"/>
    </source>
</evidence>
<feature type="domain" description="CBS" evidence="4">
    <location>
        <begin position="8"/>
        <end position="66"/>
    </location>
</feature>
<feature type="region of interest" description="Disordered" evidence="3">
    <location>
        <begin position="126"/>
        <end position="227"/>
    </location>
</feature>
<dbReference type="CDD" id="cd04622">
    <property type="entry name" value="CBS_pair_HRP1_like"/>
    <property type="match status" value="1"/>
</dbReference>
<dbReference type="Gene3D" id="3.10.580.10">
    <property type="entry name" value="CBS-domain"/>
    <property type="match status" value="1"/>
</dbReference>
<name>A0ABU6JFX9_9BURK</name>
<evidence type="ECO:0000313" key="6">
    <source>
        <dbReference type="Proteomes" id="UP001352263"/>
    </source>
</evidence>
<evidence type="ECO:0000313" key="5">
    <source>
        <dbReference type="EMBL" id="MEC4722576.1"/>
    </source>
</evidence>
<feature type="compositionally biased region" description="Low complexity" evidence="3">
    <location>
        <begin position="154"/>
        <end position="164"/>
    </location>
</feature>
<feature type="compositionally biased region" description="Gly residues" evidence="3">
    <location>
        <begin position="165"/>
        <end position="191"/>
    </location>
</feature>
<feature type="domain" description="CBS" evidence="4">
    <location>
        <begin position="73"/>
        <end position="132"/>
    </location>
</feature>
<dbReference type="Pfam" id="PF00571">
    <property type="entry name" value="CBS"/>
    <property type="match status" value="2"/>
</dbReference>
<evidence type="ECO:0000259" key="4">
    <source>
        <dbReference type="PROSITE" id="PS51371"/>
    </source>
</evidence>
<dbReference type="PROSITE" id="PS51371">
    <property type="entry name" value="CBS"/>
    <property type="match status" value="2"/>
</dbReference>
<dbReference type="SMART" id="SM00116">
    <property type="entry name" value="CBS"/>
    <property type="match status" value="2"/>
</dbReference>
<feature type="compositionally biased region" description="Polar residues" evidence="3">
    <location>
        <begin position="204"/>
        <end position="216"/>
    </location>
</feature>
<dbReference type="SUPFAM" id="SSF54631">
    <property type="entry name" value="CBS-domain pair"/>
    <property type="match status" value="1"/>
</dbReference>
<comment type="caution">
    <text evidence="5">The sequence shown here is derived from an EMBL/GenBank/DDBJ whole genome shotgun (WGS) entry which is preliminary data.</text>
</comment>
<sequence>MQRVSEVMSRDARVVSPRETLQRAAQLMDELDVGALPVCDGERLVGMVTDRDITVRGMAAGRLPQETPVEDVMSNEVRWCFEDQPLDEVMQQMGYSQIRRLPVIAHDDSRRLVGIVSLGDIATRTAGQERPGLERLAEKVSSQSGPIGPTARIGADSGGAAVASGGAGGTGTTGLAGIGTAGGTGSTGTGADGSIETARPTYGSHGSSESGATGSPNDVGPAGDYSR</sequence>
<dbReference type="Proteomes" id="UP001352263">
    <property type="component" value="Unassembled WGS sequence"/>
</dbReference>
<evidence type="ECO:0000256" key="3">
    <source>
        <dbReference type="SAM" id="MobiDB-lite"/>
    </source>
</evidence>
<organism evidence="5 6">
    <name type="scientific">Noviherbaspirillum album</name>
    <dbReference type="NCBI Taxonomy" id="3080276"/>
    <lineage>
        <taxon>Bacteria</taxon>
        <taxon>Pseudomonadati</taxon>
        <taxon>Pseudomonadota</taxon>
        <taxon>Betaproteobacteria</taxon>
        <taxon>Burkholderiales</taxon>
        <taxon>Oxalobacteraceae</taxon>
        <taxon>Noviherbaspirillum</taxon>
    </lineage>
</organism>
<accession>A0ABU6JFX9</accession>